<proteinExistence type="predicted"/>
<protein>
    <submittedName>
        <fullName evidence="2">Uncharacterized protein</fullName>
    </submittedName>
</protein>
<dbReference type="AlphaFoldDB" id="A0A0A8YTI1"/>
<evidence type="ECO:0000256" key="1">
    <source>
        <dbReference type="SAM" id="MobiDB-lite"/>
    </source>
</evidence>
<feature type="compositionally biased region" description="Polar residues" evidence="1">
    <location>
        <begin position="53"/>
        <end position="67"/>
    </location>
</feature>
<name>A0A0A8YTI1_ARUDO</name>
<reference evidence="2" key="1">
    <citation type="submission" date="2014-09" db="EMBL/GenBank/DDBJ databases">
        <authorList>
            <person name="Magalhaes I.L.F."/>
            <person name="Oliveira U."/>
            <person name="Santos F.R."/>
            <person name="Vidigal T.H.D.A."/>
            <person name="Brescovit A.D."/>
            <person name="Santos A.J."/>
        </authorList>
    </citation>
    <scope>NUCLEOTIDE SEQUENCE</scope>
    <source>
        <tissue evidence="2">Shoot tissue taken approximately 20 cm above the soil surface</tissue>
    </source>
</reference>
<accession>A0A0A8YTI1</accession>
<organism evidence="2">
    <name type="scientific">Arundo donax</name>
    <name type="common">Giant reed</name>
    <name type="synonym">Donax arundinaceus</name>
    <dbReference type="NCBI Taxonomy" id="35708"/>
    <lineage>
        <taxon>Eukaryota</taxon>
        <taxon>Viridiplantae</taxon>
        <taxon>Streptophyta</taxon>
        <taxon>Embryophyta</taxon>
        <taxon>Tracheophyta</taxon>
        <taxon>Spermatophyta</taxon>
        <taxon>Magnoliopsida</taxon>
        <taxon>Liliopsida</taxon>
        <taxon>Poales</taxon>
        <taxon>Poaceae</taxon>
        <taxon>PACMAD clade</taxon>
        <taxon>Arundinoideae</taxon>
        <taxon>Arundineae</taxon>
        <taxon>Arundo</taxon>
    </lineage>
</organism>
<sequence length="67" mass="6954">MSALQKAATETLGVLSVLQLATTPCSTLLNRPLLTSWRRSPMLMRRAPGTGGATSTQHPALGSSSSS</sequence>
<evidence type="ECO:0000313" key="2">
    <source>
        <dbReference type="EMBL" id="JAD25882.1"/>
    </source>
</evidence>
<dbReference type="EMBL" id="GBRH01272013">
    <property type="protein sequence ID" value="JAD25882.1"/>
    <property type="molecule type" value="Transcribed_RNA"/>
</dbReference>
<feature type="region of interest" description="Disordered" evidence="1">
    <location>
        <begin position="43"/>
        <end position="67"/>
    </location>
</feature>
<reference evidence="2" key="2">
    <citation type="journal article" date="2015" name="Data Brief">
        <title>Shoot transcriptome of the giant reed, Arundo donax.</title>
        <authorList>
            <person name="Barrero R.A."/>
            <person name="Guerrero F.D."/>
            <person name="Moolhuijzen P."/>
            <person name="Goolsby J.A."/>
            <person name="Tidwell J."/>
            <person name="Bellgard S.E."/>
            <person name="Bellgard M.I."/>
        </authorList>
    </citation>
    <scope>NUCLEOTIDE SEQUENCE</scope>
    <source>
        <tissue evidence="2">Shoot tissue taken approximately 20 cm above the soil surface</tissue>
    </source>
</reference>